<feature type="domain" description="Amine oxidase" evidence="1">
    <location>
        <begin position="320"/>
        <end position="428"/>
    </location>
</feature>
<dbReference type="Proteomes" id="UP001524587">
    <property type="component" value="Unassembled WGS sequence"/>
</dbReference>
<dbReference type="PANTHER" id="PTHR42923">
    <property type="entry name" value="PROTOPORPHYRINOGEN OXIDASE"/>
    <property type="match status" value="1"/>
</dbReference>
<gene>
    <name evidence="2" type="primary">hpnE</name>
    <name evidence="2" type="ORF">NFI95_12220</name>
</gene>
<keyword evidence="2" id="KW-0560">Oxidoreductase</keyword>
<dbReference type="Gene3D" id="3.90.660.10">
    <property type="match status" value="1"/>
</dbReference>
<evidence type="ECO:0000313" key="2">
    <source>
        <dbReference type="EMBL" id="MCQ8279210.1"/>
    </source>
</evidence>
<dbReference type="EC" id="1.17.8.1" evidence="2"/>
<accession>A0ABT1W9Z3</accession>
<sequence length="441" mass="47118">MSTVHIVGGGLAGLAAALALTARGRRVSLYEAGPACGGRARSYDDKQLGCRIDNGNHLLLSANDTVFRYLDAIGARDTLVGPGKPVFPFHDLADDTHWSLRLSRGRIPWWVLNRRSRVPGMTLGEMSGLVRMLKAGPDATVSQCLRPGALADRLMVPLSVSVLNTRPEAGSAALMGRVMRESMAKGGDACVPWFPAEGLSESLVDPAVALLRRRGAEIRTGCRVAALEPAQGRVGALMLPEGRRNLEPGDSVVLALPAQSVRDVAAIVLPELIVPDAFESILNLHYRADVLDRITGDLRLARFAGVIGGVTEWVFVKPGILSVTVSAANHLAERASAELAETIWREVRAVVLPYLRRNDQALLPETTPPHRLVREKRATFAATPAQEKLRPESRTRLSNLVLAGDWTATGLPATIEGAMRSGLAAAGVLCAARTGSVAFQS</sequence>
<dbReference type="RefSeq" id="WP_422864695.1">
    <property type="nucleotide sequence ID" value="NZ_JAMSKV010000010.1"/>
</dbReference>
<reference evidence="2 3" key="1">
    <citation type="submission" date="2022-06" db="EMBL/GenBank/DDBJ databases">
        <title>Endosaccharibacter gen. nov., sp. nov., endophytic bacteria isolated from sugarcane.</title>
        <authorList>
            <person name="Pitiwittayakul N."/>
            <person name="Yukphan P."/>
            <person name="Charoenyingcharoen P."/>
            <person name="Tanasupawat S."/>
        </authorList>
    </citation>
    <scope>NUCLEOTIDE SEQUENCE [LARGE SCALE GENOMIC DNA]</scope>
    <source>
        <strain evidence="2 3">KSS8</strain>
    </source>
</reference>
<keyword evidence="3" id="KW-1185">Reference proteome</keyword>
<dbReference type="InterPro" id="IPR002937">
    <property type="entry name" value="Amino_oxidase"/>
</dbReference>
<dbReference type="EMBL" id="JAMSKV010000010">
    <property type="protein sequence ID" value="MCQ8279210.1"/>
    <property type="molecule type" value="Genomic_DNA"/>
</dbReference>
<dbReference type="InterPro" id="IPR017830">
    <property type="entry name" value="SQase_HpnE"/>
</dbReference>
<dbReference type="Gene3D" id="3.50.50.60">
    <property type="entry name" value="FAD/NAD(P)-binding domain"/>
    <property type="match status" value="2"/>
</dbReference>
<dbReference type="SUPFAM" id="SSF51905">
    <property type="entry name" value="FAD/NAD(P)-binding domain"/>
    <property type="match status" value="1"/>
</dbReference>
<dbReference type="NCBIfam" id="TIGR03467">
    <property type="entry name" value="HpnE"/>
    <property type="match status" value="1"/>
</dbReference>
<dbReference type="InterPro" id="IPR050464">
    <property type="entry name" value="Zeta_carotene_desat/Oxidored"/>
</dbReference>
<organism evidence="2 3">
    <name type="scientific">Endosaccharibacter trunci</name>
    <dbReference type="NCBI Taxonomy" id="2812733"/>
    <lineage>
        <taxon>Bacteria</taxon>
        <taxon>Pseudomonadati</taxon>
        <taxon>Pseudomonadota</taxon>
        <taxon>Alphaproteobacteria</taxon>
        <taxon>Acetobacterales</taxon>
        <taxon>Acetobacteraceae</taxon>
        <taxon>Endosaccharibacter</taxon>
    </lineage>
</organism>
<evidence type="ECO:0000259" key="1">
    <source>
        <dbReference type="Pfam" id="PF01593"/>
    </source>
</evidence>
<name>A0ABT1W9Z3_9PROT</name>
<dbReference type="InterPro" id="IPR036188">
    <property type="entry name" value="FAD/NAD-bd_sf"/>
</dbReference>
<dbReference type="PANTHER" id="PTHR42923:SF47">
    <property type="entry name" value="BLR3003 PROTEIN"/>
    <property type="match status" value="1"/>
</dbReference>
<evidence type="ECO:0000313" key="3">
    <source>
        <dbReference type="Proteomes" id="UP001524587"/>
    </source>
</evidence>
<proteinExistence type="predicted"/>
<dbReference type="GO" id="GO:0016491">
    <property type="term" value="F:oxidoreductase activity"/>
    <property type="evidence" value="ECO:0007669"/>
    <property type="project" value="UniProtKB-KW"/>
</dbReference>
<feature type="domain" description="Amine oxidase" evidence="1">
    <location>
        <begin position="11"/>
        <end position="287"/>
    </location>
</feature>
<dbReference type="Pfam" id="PF01593">
    <property type="entry name" value="Amino_oxidase"/>
    <property type="match status" value="2"/>
</dbReference>
<protein>
    <submittedName>
        <fullName evidence="2">Hydroxysqualene dehydroxylase HpnE</fullName>
        <ecNumber evidence="2">1.17.8.1</ecNumber>
    </submittedName>
</protein>
<comment type="caution">
    <text evidence="2">The sequence shown here is derived from an EMBL/GenBank/DDBJ whole genome shotgun (WGS) entry which is preliminary data.</text>
</comment>